<evidence type="ECO:0000256" key="1">
    <source>
        <dbReference type="ARBA" id="ARBA00004442"/>
    </source>
</evidence>
<proteinExistence type="predicted"/>
<evidence type="ECO:0000256" key="6">
    <source>
        <dbReference type="SAM" id="MobiDB-lite"/>
    </source>
</evidence>
<dbReference type="AlphaFoldDB" id="A0A6J4KBC3"/>
<keyword evidence="2 4" id="KW-0472">Membrane</keyword>
<protein>
    <submittedName>
        <fullName evidence="8">OmpA/MotB domain protein</fullName>
    </submittedName>
</protein>
<name>A0A6J4KBC3_9CYAN</name>
<dbReference type="PANTHER" id="PTHR30329">
    <property type="entry name" value="STATOR ELEMENT OF FLAGELLAR MOTOR COMPLEX"/>
    <property type="match status" value="1"/>
</dbReference>
<reference evidence="8" key="1">
    <citation type="submission" date="2020-02" db="EMBL/GenBank/DDBJ databases">
        <authorList>
            <person name="Meier V. D."/>
        </authorList>
    </citation>
    <scope>NUCLEOTIDE SEQUENCE</scope>
    <source>
        <strain evidence="8">AVDCRST_MAG84</strain>
    </source>
</reference>
<dbReference type="EMBL" id="CADCTZ010000008">
    <property type="protein sequence ID" value="CAA9300317.1"/>
    <property type="molecule type" value="Genomic_DNA"/>
</dbReference>
<dbReference type="PANTHER" id="PTHR30329:SF21">
    <property type="entry name" value="LIPOPROTEIN YIAD-RELATED"/>
    <property type="match status" value="1"/>
</dbReference>
<keyword evidence="3" id="KW-0998">Cell outer membrane</keyword>
<evidence type="ECO:0000256" key="2">
    <source>
        <dbReference type="ARBA" id="ARBA00023136"/>
    </source>
</evidence>
<feature type="region of interest" description="Disordered" evidence="6">
    <location>
        <begin position="73"/>
        <end position="107"/>
    </location>
</feature>
<dbReference type="SUPFAM" id="SSF103088">
    <property type="entry name" value="OmpA-like"/>
    <property type="match status" value="1"/>
</dbReference>
<dbReference type="PROSITE" id="PS51123">
    <property type="entry name" value="OMPA_2"/>
    <property type="match status" value="1"/>
</dbReference>
<dbReference type="InterPro" id="IPR050330">
    <property type="entry name" value="Bact_OuterMem_StrucFunc"/>
</dbReference>
<comment type="subcellular location">
    <subcellularLocation>
        <location evidence="1">Cell outer membrane</location>
    </subcellularLocation>
</comment>
<dbReference type="InterPro" id="IPR036737">
    <property type="entry name" value="OmpA-like_sf"/>
</dbReference>
<dbReference type="Pfam" id="PF00691">
    <property type="entry name" value="OmpA"/>
    <property type="match status" value="1"/>
</dbReference>
<gene>
    <name evidence="8" type="ORF">AVDCRST_MAG84-52</name>
</gene>
<accession>A0A6J4KBC3</accession>
<feature type="coiled-coil region" evidence="5">
    <location>
        <begin position="107"/>
        <end position="134"/>
    </location>
</feature>
<dbReference type="CDD" id="cd07185">
    <property type="entry name" value="OmpA_C-like"/>
    <property type="match status" value="1"/>
</dbReference>
<evidence type="ECO:0000256" key="3">
    <source>
        <dbReference type="ARBA" id="ARBA00023237"/>
    </source>
</evidence>
<organism evidence="8">
    <name type="scientific">uncultured Microcoleus sp</name>
    <dbReference type="NCBI Taxonomy" id="259945"/>
    <lineage>
        <taxon>Bacteria</taxon>
        <taxon>Bacillati</taxon>
        <taxon>Cyanobacteriota</taxon>
        <taxon>Cyanophyceae</taxon>
        <taxon>Oscillatoriophycideae</taxon>
        <taxon>Oscillatoriales</taxon>
        <taxon>Microcoleaceae</taxon>
        <taxon>Microcoleus</taxon>
        <taxon>environmental samples</taxon>
    </lineage>
</organism>
<feature type="domain" description="OmpA-like" evidence="7">
    <location>
        <begin position="196"/>
        <end position="311"/>
    </location>
</feature>
<dbReference type="GO" id="GO:0009279">
    <property type="term" value="C:cell outer membrane"/>
    <property type="evidence" value="ECO:0007669"/>
    <property type="project" value="UniProtKB-SubCell"/>
</dbReference>
<dbReference type="InterPro" id="IPR006665">
    <property type="entry name" value="OmpA-like"/>
</dbReference>
<evidence type="ECO:0000256" key="5">
    <source>
        <dbReference type="SAM" id="Coils"/>
    </source>
</evidence>
<evidence type="ECO:0000313" key="8">
    <source>
        <dbReference type="EMBL" id="CAA9300317.1"/>
    </source>
</evidence>
<dbReference type="InterPro" id="IPR006664">
    <property type="entry name" value="OMP_bac"/>
</dbReference>
<dbReference type="PRINTS" id="PR01021">
    <property type="entry name" value="OMPADOMAIN"/>
</dbReference>
<sequence length="311" mass="33023">MTRSFNQKPSIPPTRVSKSRGKGLLVLSLIFRLLLLGVGSGFAWVLGMAIAQIYPSGATEMPLTERLLRLTQNLTPSPKGTPAKQIPALPTPTVTPSPQSKVSPAQREKLQSDLRQLQGEINALIGRTAALESQLGISRPTETLEKRLQLMSRELAGPETPASPVPALPAIGSSPSLSPETVNTAPQKANNRVLAGNGLMVTLPSDVLFDTGSISLRAGTSAILDNLVADLGNYEGATVRVAGHTDDAGEAADNRNVSLARAQAVVQYLSGVLGQKYHWVAIGYGESRPSVDNSSDTNRQRNRRIEVAISP</sequence>
<evidence type="ECO:0000256" key="4">
    <source>
        <dbReference type="PROSITE-ProRule" id="PRU00473"/>
    </source>
</evidence>
<evidence type="ECO:0000259" key="7">
    <source>
        <dbReference type="PROSITE" id="PS51123"/>
    </source>
</evidence>
<dbReference type="Gene3D" id="3.30.1330.60">
    <property type="entry name" value="OmpA-like domain"/>
    <property type="match status" value="1"/>
</dbReference>
<keyword evidence="5" id="KW-0175">Coiled coil</keyword>